<keyword evidence="3" id="KW-0378">Hydrolase</keyword>
<accession>A0A4U1JGB5</accession>
<dbReference type="OrthoDB" id="9813368at2"/>
<gene>
    <name evidence="6" type="ORF">E8A74_07850</name>
</gene>
<dbReference type="InterPro" id="IPR000064">
    <property type="entry name" value="NLP_P60_dom"/>
</dbReference>
<comment type="caution">
    <text evidence="6">The sequence shown here is derived from an EMBL/GenBank/DDBJ whole genome shotgun (WGS) entry which is preliminary data.</text>
</comment>
<protein>
    <recommendedName>
        <fullName evidence="5">NlpC/P60 domain-containing protein</fullName>
    </recommendedName>
</protein>
<dbReference type="GO" id="GO:0006508">
    <property type="term" value="P:proteolysis"/>
    <property type="evidence" value="ECO:0007669"/>
    <property type="project" value="UniProtKB-KW"/>
</dbReference>
<dbReference type="InterPro" id="IPR038765">
    <property type="entry name" value="Papain-like_cys_pep_sf"/>
</dbReference>
<evidence type="ECO:0000313" key="7">
    <source>
        <dbReference type="Proteomes" id="UP000309215"/>
    </source>
</evidence>
<proteinExistence type="inferred from homology"/>
<keyword evidence="7" id="KW-1185">Reference proteome</keyword>
<evidence type="ECO:0000256" key="2">
    <source>
        <dbReference type="ARBA" id="ARBA00022670"/>
    </source>
</evidence>
<evidence type="ECO:0000259" key="5">
    <source>
        <dbReference type="Pfam" id="PF00877"/>
    </source>
</evidence>
<dbReference type="GO" id="GO:0008234">
    <property type="term" value="F:cysteine-type peptidase activity"/>
    <property type="evidence" value="ECO:0007669"/>
    <property type="project" value="UniProtKB-KW"/>
</dbReference>
<evidence type="ECO:0000256" key="1">
    <source>
        <dbReference type="ARBA" id="ARBA00007074"/>
    </source>
</evidence>
<dbReference type="Pfam" id="PF00877">
    <property type="entry name" value="NLPC_P60"/>
    <property type="match status" value="1"/>
</dbReference>
<dbReference type="EMBL" id="SSMQ01000006">
    <property type="protein sequence ID" value="TKD10352.1"/>
    <property type="molecule type" value="Genomic_DNA"/>
</dbReference>
<dbReference type="RefSeq" id="WP_136928316.1">
    <property type="nucleotide sequence ID" value="NZ_SSMQ01000006.1"/>
</dbReference>
<reference evidence="6 7" key="1">
    <citation type="submission" date="2019-04" db="EMBL/GenBank/DDBJ databases">
        <authorList>
            <person name="Li Y."/>
            <person name="Wang J."/>
        </authorList>
    </citation>
    <scope>NUCLEOTIDE SEQUENCE [LARGE SCALE GENOMIC DNA]</scope>
    <source>
        <strain evidence="6 7">DSM 14668</strain>
    </source>
</reference>
<evidence type="ECO:0000256" key="3">
    <source>
        <dbReference type="ARBA" id="ARBA00022801"/>
    </source>
</evidence>
<dbReference type="Proteomes" id="UP000309215">
    <property type="component" value="Unassembled WGS sequence"/>
</dbReference>
<comment type="similarity">
    <text evidence="1">Belongs to the peptidase C40 family.</text>
</comment>
<keyword evidence="4" id="KW-0788">Thiol protease</keyword>
<organism evidence="6 7">
    <name type="scientific">Polyangium fumosum</name>
    <dbReference type="NCBI Taxonomy" id="889272"/>
    <lineage>
        <taxon>Bacteria</taxon>
        <taxon>Pseudomonadati</taxon>
        <taxon>Myxococcota</taxon>
        <taxon>Polyangia</taxon>
        <taxon>Polyangiales</taxon>
        <taxon>Polyangiaceae</taxon>
        <taxon>Polyangium</taxon>
    </lineage>
</organism>
<evidence type="ECO:0000256" key="4">
    <source>
        <dbReference type="ARBA" id="ARBA00022807"/>
    </source>
</evidence>
<dbReference type="Gene3D" id="3.90.1720.10">
    <property type="entry name" value="endopeptidase domain like (from Nostoc punctiforme)"/>
    <property type="match status" value="1"/>
</dbReference>
<feature type="domain" description="NlpC/P60" evidence="5">
    <location>
        <begin position="24"/>
        <end position="108"/>
    </location>
</feature>
<sequence length="123" mass="13703">MGYDIAQVARNYEQMQGREISYSEMKCNQFVVAVLRASVNPKFPYMLANDFGSSPYFQKVTEPQAGDLVHWPGHIGIVLDPDQGTFIGSQTSTGVAEANYKKGYWNGSYGGKKPDAFLRYTGF</sequence>
<name>A0A4U1JGB5_9BACT</name>
<dbReference type="AlphaFoldDB" id="A0A4U1JGB5"/>
<keyword evidence="2" id="KW-0645">Protease</keyword>
<evidence type="ECO:0000313" key="6">
    <source>
        <dbReference type="EMBL" id="TKD10352.1"/>
    </source>
</evidence>
<dbReference type="SUPFAM" id="SSF54001">
    <property type="entry name" value="Cysteine proteinases"/>
    <property type="match status" value="1"/>
</dbReference>